<comment type="caution">
    <text evidence="1">The sequence shown here is derived from an EMBL/GenBank/DDBJ whole genome shotgun (WGS) entry which is preliminary data.</text>
</comment>
<keyword evidence="2" id="KW-1185">Reference proteome</keyword>
<dbReference type="Proteomes" id="UP001233999">
    <property type="component" value="Unassembled WGS sequence"/>
</dbReference>
<dbReference type="AlphaFoldDB" id="A0AAD8E7B4"/>
<feature type="non-terminal residue" evidence="1">
    <location>
        <position position="62"/>
    </location>
</feature>
<organism evidence="1 2">
    <name type="scientific">Diploptera punctata</name>
    <name type="common">Pacific beetle cockroach</name>
    <dbReference type="NCBI Taxonomy" id="6984"/>
    <lineage>
        <taxon>Eukaryota</taxon>
        <taxon>Metazoa</taxon>
        <taxon>Ecdysozoa</taxon>
        <taxon>Arthropoda</taxon>
        <taxon>Hexapoda</taxon>
        <taxon>Insecta</taxon>
        <taxon>Pterygota</taxon>
        <taxon>Neoptera</taxon>
        <taxon>Polyneoptera</taxon>
        <taxon>Dictyoptera</taxon>
        <taxon>Blattodea</taxon>
        <taxon>Blaberoidea</taxon>
        <taxon>Blaberidae</taxon>
        <taxon>Diplopterinae</taxon>
        <taxon>Diploptera</taxon>
    </lineage>
</organism>
<name>A0AAD8E7B4_DIPPU</name>
<proteinExistence type="predicted"/>
<accession>A0AAD8E7B4</accession>
<reference evidence="1" key="1">
    <citation type="journal article" date="2023" name="IScience">
        <title>Live-bearing cockroach genome reveals convergent evolutionary mechanisms linked to viviparity in insects and beyond.</title>
        <authorList>
            <person name="Fouks B."/>
            <person name="Harrison M.C."/>
            <person name="Mikhailova A.A."/>
            <person name="Marchal E."/>
            <person name="English S."/>
            <person name="Carruthers M."/>
            <person name="Jennings E.C."/>
            <person name="Chiamaka E.L."/>
            <person name="Frigard R.A."/>
            <person name="Pippel M."/>
            <person name="Attardo G.M."/>
            <person name="Benoit J.B."/>
            <person name="Bornberg-Bauer E."/>
            <person name="Tobe S.S."/>
        </authorList>
    </citation>
    <scope>NUCLEOTIDE SEQUENCE</scope>
    <source>
        <strain evidence="1">Stay&amp;Tobe</strain>
    </source>
</reference>
<sequence>TTAAAMIPDDDDDFYKFTVVSLTNIPGSYGLVVESKQITVALKGYKLFNVHKKVRLQHSITR</sequence>
<evidence type="ECO:0000313" key="1">
    <source>
        <dbReference type="EMBL" id="KAJ9579838.1"/>
    </source>
</evidence>
<protein>
    <submittedName>
        <fullName evidence="1">Uncharacterized protein</fullName>
    </submittedName>
</protein>
<dbReference type="EMBL" id="JASPKZ010008374">
    <property type="protein sequence ID" value="KAJ9579838.1"/>
    <property type="molecule type" value="Genomic_DNA"/>
</dbReference>
<gene>
    <name evidence="1" type="ORF">L9F63_004510</name>
</gene>
<reference evidence="1" key="2">
    <citation type="submission" date="2023-05" db="EMBL/GenBank/DDBJ databases">
        <authorList>
            <person name="Fouks B."/>
        </authorList>
    </citation>
    <scope>NUCLEOTIDE SEQUENCE</scope>
    <source>
        <strain evidence="1">Stay&amp;Tobe</strain>
        <tissue evidence="1">Testes</tissue>
    </source>
</reference>
<feature type="non-terminal residue" evidence="1">
    <location>
        <position position="1"/>
    </location>
</feature>
<evidence type="ECO:0000313" key="2">
    <source>
        <dbReference type="Proteomes" id="UP001233999"/>
    </source>
</evidence>